<keyword evidence="3" id="KW-1185">Reference proteome</keyword>
<proteinExistence type="predicted"/>
<reference evidence="2 3" key="1">
    <citation type="submission" date="2022-05" db="EMBL/GenBank/DDBJ databases">
        <authorList>
            <consortium name="Genoscope - CEA"/>
            <person name="William W."/>
        </authorList>
    </citation>
    <scope>NUCLEOTIDE SEQUENCE [LARGE SCALE GENOMIC DNA]</scope>
</reference>
<protein>
    <submittedName>
        <fullName evidence="2">Uncharacterized protein</fullName>
    </submittedName>
</protein>
<evidence type="ECO:0000313" key="2">
    <source>
        <dbReference type="EMBL" id="CAH3170084.1"/>
    </source>
</evidence>
<organism evidence="2 3">
    <name type="scientific">Porites evermanni</name>
    <dbReference type="NCBI Taxonomy" id="104178"/>
    <lineage>
        <taxon>Eukaryota</taxon>
        <taxon>Metazoa</taxon>
        <taxon>Cnidaria</taxon>
        <taxon>Anthozoa</taxon>
        <taxon>Hexacorallia</taxon>
        <taxon>Scleractinia</taxon>
        <taxon>Fungiina</taxon>
        <taxon>Poritidae</taxon>
        <taxon>Porites</taxon>
    </lineage>
</organism>
<accession>A0ABN8QU06</accession>
<comment type="caution">
    <text evidence="2">The sequence shown here is derived from an EMBL/GenBank/DDBJ whole genome shotgun (WGS) entry which is preliminary data.</text>
</comment>
<evidence type="ECO:0000256" key="1">
    <source>
        <dbReference type="SAM" id="MobiDB-lite"/>
    </source>
</evidence>
<name>A0ABN8QU06_9CNID</name>
<evidence type="ECO:0000313" key="3">
    <source>
        <dbReference type="Proteomes" id="UP001159427"/>
    </source>
</evidence>
<feature type="non-terminal residue" evidence="2">
    <location>
        <position position="1"/>
    </location>
</feature>
<feature type="region of interest" description="Disordered" evidence="1">
    <location>
        <begin position="40"/>
        <end position="65"/>
    </location>
</feature>
<dbReference type="Proteomes" id="UP001159427">
    <property type="component" value="Unassembled WGS sequence"/>
</dbReference>
<sequence>FYNHWNNCFTSCPPPSAPKGCAWLAKGTCENGFNAIRYEKKRTPPKKKKKTEKIDDTDDKVQADSKPKDYHHYRYCPVDGCTSLVKRITPHLKKVHNLKAGSDAYIRELSRVQGPIKESHMAPYHKRPRMSDPEVVVINDEDDEETLAEEVGNVDGSVDSEATIPPAIIKFEAWLQSADGGNLDKITCKKHRVQIFKILRVIDSNQDLACLLNERIINEKFIEGFAKKEYHPKTTKSYLMSLRYFYSFCLSEATGIEISKEKLLSLKEKLARWSTSFRKGCDKRHWEKMDEDLHSLISPEQIAEFERSEASRAAICLLGQLSGAHSIEITQTQYTLIRDFLMVEISVDNANRAGVIANMLLEEFNRASKHDDENVILLRNVMRGQVQETFDQQKKDCQSNPSLPASEDCASNLNSKVSWSAGMEALIKSVFKDEIEKEAVSVEDVRSKISNHPQLENEDPKRVLDKIRSQWRFRKLPSISTERPASPPSEVETLEQRIVRGLPDVGGSSSDIIPPTVGSSVRNVFSDGDVEKIRVKFADMIKKSFPIVKKTIKEALEKDAWGKQLIKKVSVDTIVNRIKYERRIHRK</sequence>
<gene>
    <name evidence="2" type="ORF">PEVE_00007125</name>
</gene>
<dbReference type="EMBL" id="CALNXI010001471">
    <property type="protein sequence ID" value="CAH3170084.1"/>
    <property type="molecule type" value="Genomic_DNA"/>
</dbReference>